<comment type="caution">
    <text evidence="2">The sequence shown here is derived from an EMBL/GenBank/DDBJ whole genome shotgun (WGS) entry which is preliminary data.</text>
</comment>
<gene>
    <name evidence="2" type="ORF">ACFSJT_07425</name>
</gene>
<dbReference type="EMBL" id="JBHUHY010000004">
    <property type="protein sequence ID" value="MFD2186619.1"/>
    <property type="molecule type" value="Genomic_DNA"/>
</dbReference>
<dbReference type="RefSeq" id="WP_378319607.1">
    <property type="nucleotide sequence ID" value="NZ_JBHUHY010000004.1"/>
</dbReference>
<organism evidence="2 3">
    <name type="scientific">Aquimarina celericrescens</name>
    <dbReference type="NCBI Taxonomy" id="1964542"/>
    <lineage>
        <taxon>Bacteria</taxon>
        <taxon>Pseudomonadati</taxon>
        <taxon>Bacteroidota</taxon>
        <taxon>Flavobacteriia</taxon>
        <taxon>Flavobacteriales</taxon>
        <taxon>Flavobacteriaceae</taxon>
        <taxon>Aquimarina</taxon>
    </lineage>
</organism>
<evidence type="ECO:0000313" key="3">
    <source>
        <dbReference type="Proteomes" id="UP001597344"/>
    </source>
</evidence>
<feature type="compositionally biased region" description="Polar residues" evidence="1">
    <location>
        <begin position="1"/>
        <end position="17"/>
    </location>
</feature>
<protein>
    <submittedName>
        <fullName evidence="2">Uncharacterized protein</fullName>
    </submittedName>
</protein>
<name>A0ABW5AXJ1_9FLAO</name>
<evidence type="ECO:0000313" key="2">
    <source>
        <dbReference type="EMBL" id="MFD2186619.1"/>
    </source>
</evidence>
<reference evidence="3" key="1">
    <citation type="journal article" date="2019" name="Int. J. Syst. Evol. Microbiol.">
        <title>The Global Catalogue of Microorganisms (GCM) 10K type strain sequencing project: providing services to taxonomists for standard genome sequencing and annotation.</title>
        <authorList>
            <consortium name="The Broad Institute Genomics Platform"/>
            <consortium name="The Broad Institute Genome Sequencing Center for Infectious Disease"/>
            <person name="Wu L."/>
            <person name="Ma J."/>
        </authorList>
    </citation>
    <scope>NUCLEOTIDE SEQUENCE [LARGE SCALE GENOMIC DNA]</scope>
    <source>
        <strain evidence="3">DT92</strain>
    </source>
</reference>
<keyword evidence="3" id="KW-1185">Reference proteome</keyword>
<dbReference type="Proteomes" id="UP001597344">
    <property type="component" value="Unassembled WGS sequence"/>
</dbReference>
<accession>A0ABW5AXJ1</accession>
<evidence type="ECO:0000256" key="1">
    <source>
        <dbReference type="SAM" id="MobiDB-lite"/>
    </source>
</evidence>
<proteinExistence type="predicted"/>
<sequence length="269" mass="29791">MFASKTTKTASKGNNIPSVFKPKDGSDLFIQPKQEASQSANINIEMGFNAFIPNVLNAPVYQGNKAWKKEPDPFSEKLFASDNRSYNQEGTSRIWQKGIMQFNGESLVSRTSRQGVGESHQADPVYQIIGQTPLYPGMDVGGRPIKKIVGIKNIIGKTAPDKGKIEHEDHQDYTGFNLVGEASYPFSIVAPDIDFEVKAWARIVKTEGVYRALILFVGERNNFPAYEAYVKINGTKNYLYTYKVGKNDGPGMVNLNTSTDLSVGDTFEV</sequence>
<feature type="region of interest" description="Disordered" evidence="1">
    <location>
        <begin position="1"/>
        <end position="25"/>
    </location>
</feature>